<feature type="transmembrane region" description="Helical" evidence="1">
    <location>
        <begin position="43"/>
        <end position="65"/>
    </location>
</feature>
<keyword evidence="1" id="KW-0472">Membrane</keyword>
<accession>A0A2Z2HA66</accession>
<dbReference type="KEGG" id="kus:B9G99_06010"/>
<name>A0A2Z2HA66_9GAMM</name>
<reference evidence="2 3" key="1">
    <citation type="journal article" date="2017" name="Int. J. Syst. Evol. Microbiol.">
        <title>Kushneria konosiri sp. nov., isolated from the Korean salt-fermented seafood Daemi-jeot.</title>
        <authorList>
            <person name="Yun J.H."/>
            <person name="Park S.K."/>
            <person name="Lee J.Y."/>
            <person name="Jung M.J."/>
            <person name="Bae J.W."/>
        </authorList>
    </citation>
    <scope>NUCLEOTIDE SEQUENCE [LARGE SCALE GENOMIC DNA]</scope>
    <source>
        <strain evidence="2 3">X49</strain>
    </source>
</reference>
<gene>
    <name evidence="2" type="ORF">B9G99_06010</name>
</gene>
<feature type="transmembrane region" description="Helical" evidence="1">
    <location>
        <begin position="77"/>
        <end position="98"/>
    </location>
</feature>
<dbReference type="RefSeq" id="WP_086623320.1">
    <property type="nucleotide sequence ID" value="NZ_CP021323.1"/>
</dbReference>
<sequence length="152" mass="16159">MKKLIHPMAGTIALLTIATFWFSTALSELVGSKETVIAVKSAIPWGFVLLLPALAATGGTGFSLARGRRVGLVAAKLKRMPVIAANGVLVLIPCALFLASKVKAGEFDTAFYGVQVLELMAGAVNLVLMGRNMRDGFRMTGRLKARRQDSPS</sequence>
<dbReference type="AlphaFoldDB" id="A0A2Z2HA66"/>
<protein>
    <submittedName>
        <fullName evidence="2">Uncharacterized protein</fullName>
    </submittedName>
</protein>
<evidence type="ECO:0000256" key="1">
    <source>
        <dbReference type="SAM" id="Phobius"/>
    </source>
</evidence>
<feature type="transmembrane region" description="Helical" evidence="1">
    <location>
        <begin position="110"/>
        <end position="129"/>
    </location>
</feature>
<keyword evidence="1" id="KW-1133">Transmembrane helix</keyword>
<dbReference type="EMBL" id="CP021323">
    <property type="protein sequence ID" value="ARS54443.1"/>
    <property type="molecule type" value="Genomic_DNA"/>
</dbReference>
<evidence type="ECO:0000313" key="2">
    <source>
        <dbReference type="EMBL" id="ARS54443.1"/>
    </source>
</evidence>
<organism evidence="2 3">
    <name type="scientific">Kushneria konosiri</name>
    <dbReference type="NCBI Taxonomy" id="698828"/>
    <lineage>
        <taxon>Bacteria</taxon>
        <taxon>Pseudomonadati</taxon>
        <taxon>Pseudomonadota</taxon>
        <taxon>Gammaproteobacteria</taxon>
        <taxon>Oceanospirillales</taxon>
        <taxon>Halomonadaceae</taxon>
        <taxon>Kushneria</taxon>
    </lineage>
</organism>
<dbReference type="Proteomes" id="UP000250025">
    <property type="component" value="Chromosome"/>
</dbReference>
<proteinExistence type="predicted"/>
<keyword evidence="3" id="KW-1185">Reference proteome</keyword>
<evidence type="ECO:0000313" key="3">
    <source>
        <dbReference type="Proteomes" id="UP000250025"/>
    </source>
</evidence>
<keyword evidence="1" id="KW-0812">Transmembrane</keyword>
<dbReference type="OrthoDB" id="5195601at2"/>